<gene>
    <name evidence="1" type="ORF">Salat_1413700</name>
</gene>
<dbReference type="Proteomes" id="UP001293254">
    <property type="component" value="Unassembled WGS sequence"/>
</dbReference>
<proteinExistence type="predicted"/>
<evidence type="ECO:0000313" key="2">
    <source>
        <dbReference type="Proteomes" id="UP001293254"/>
    </source>
</evidence>
<reference evidence="1" key="1">
    <citation type="submission" date="2020-06" db="EMBL/GenBank/DDBJ databases">
        <authorList>
            <person name="Li T."/>
            <person name="Hu X."/>
            <person name="Zhang T."/>
            <person name="Song X."/>
            <person name="Zhang H."/>
            <person name="Dai N."/>
            <person name="Sheng W."/>
            <person name="Hou X."/>
            <person name="Wei L."/>
        </authorList>
    </citation>
    <scope>NUCLEOTIDE SEQUENCE</scope>
    <source>
        <strain evidence="1">3651</strain>
        <tissue evidence="1">Leaf</tissue>
    </source>
</reference>
<comment type="caution">
    <text evidence="1">The sequence shown here is derived from an EMBL/GenBank/DDBJ whole genome shotgun (WGS) entry which is preliminary data.</text>
</comment>
<organism evidence="1 2">
    <name type="scientific">Sesamum alatum</name>
    <dbReference type="NCBI Taxonomy" id="300844"/>
    <lineage>
        <taxon>Eukaryota</taxon>
        <taxon>Viridiplantae</taxon>
        <taxon>Streptophyta</taxon>
        <taxon>Embryophyta</taxon>
        <taxon>Tracheophyta</taxon>
        <taxon>Spermatophyta</taxon>
        <taxon>Magnoliopsida</taxon>
        <taxon>eudicotyledons</taxon>
        <taxon>Gunneridae</taxon>
        <taxon>Pentapetalae</taxon>
        <taxon>asterids</taxon>
        <taxon>lamiids</taxon>
        <taxon>Lamiales</taxon>
        <taxon>Pedaliaceae</taxon>
        <taxon>Sesamum</taxon>
    </lineage>
</organism>
<reference evidence="1" key="2">
    <citation type="journal article" date="2024" name="Plant">
        <title>Genomic evolution and insights into agronomic trait innovations of Sesamum species.</title>
        <authorList>
            <person name="Miao H."/>
            <person name="Wang L."/>
            <person name="Qu L."/>
            <person name="Liu H."/>
            <person name="Sun Y."/>
            <person name="Le M."/>
            <person name="Wang Q."/>
            <person name="Wei S."/>
            <person name="Zheng Y."/>
            <person name="Lin W."/>
            <person name="Duan Y."/>
            <person name="Cao H."/>
            <person name="Xiong S."/>
            <person name="Wang X."/>
            <person name="Wei L."/>
            <person name="Li C."/>
            <person name="Ma Q."/>
            <person name="Ju M."/>
            <person name="Zhao R."/>
            <person name="Li G."/>
            <person name="Mu C."/>
            <person name="Tian Q."/>
            <person name="Mei H."/>
            <person name="Zhang T."/>
            <person name="Gao T."/>
            <person name="Zhang H."/>
        </authorList>
    </citation>
    <scope>NUCLEOTIDE SEQUENCE</scope>
    <source>
        <strain evidence="1">3651</strain>
    </source>
</reference>
<sequence length="102" mass="11857">MLRAIYKSNMGLFKITRYVGPHTCLMNDIFVDHRNLGKSMVATHLLGMVRQDPSYDIKYLQQNVKDRFGFEISSHKAWQALKAAREHVYVEAPTVFVWQVAK</sequence>
<dbReference type="EMBL" id="JACGWO010000005">
    <property type="protein sequence ID" value="KAK4426451.1"/>
    <property type="molecule type" value="Genomic_DNA"/>
</dbReference>
<accession>A0AAE1YAY6</accession>
<evidence type="ECO:0000313" key="1">
    <source>
        <dbReference type="EMBL" id="KAK4426451.1"/>
    </source>
</evidence>
<name>A0AAE1YAY6_9LAMI</name>
<dbReference type="AlphaFoldDB" id="A0AAE1YAY6"/>
<protein>
    <submittedName>
        <fullName evidence="1">Uncharacterized protein</fullName>
    </submittedName>
</protein>
<keyword evidence="2" id="KW-1185">Reference proteome</keyword>